<accession>E6IZQ2</accession>
<evidence type="ECO:0000313" key="2">
    <source>
        <dbReference type="Proteomes" id="UP000002973"/>
    </source>
</evidence>
<protein>
    <submittedName>
        <fullName evidence="1">Uncharacterized protein</fullName>
    </submittedName>
</protein>
<gene>
    <name evidence="1" type="ORF">HMPREF0813_00467</name>
</gene>
<dbReference type="AlphaFoldDB" id="E6IZQ2"/>
<comment type="caution">
    <text evidence="1">The sequence shown here is derived from an EMBL/GenBank/DDBJ whole genome shotgun (WGS) entry which is preliminary data.</text>
</comment>
<reference evidence="1 2" key="1">
    <citation type="submission" date="2010-11" db="EMBL/GenBank/DDBJ databases">
        <authorList>
            <person name="Weinstock G."/>
            <person name="Sodergren E."/>
            <person name="Clifton S."/>
            <person name="Fulton L."/>
            <person name="Fulton B."/>
            <person name="Courtney L."/>
            <person name="Fronick C."/>
            <person name="Harrison M."/>
            <person name="Strong C."/>
            <person name="Farmer C."/>
            <person name="Delahaunty K."/>
            <person name="Markovic C."/>
            <person name="Hall O."/>
            <person name="Minx P."/>
            <person name="Tomlinson C."/>
            <person name="Mitreva M."/>
            <person name="Hou S."/>
            <person name="Chen J."/>
            <person name="Wollam A."/>
            <person name="Pepin K.H."/>
            <person name="Johnson M."/>
            <person name="Bhonagiri V."/>
            <person name="Zhang X."/>
            <person name="Suruliraj S."/>
            <person name="Warren W."/>
            <person name="Chinwalla A."/>
            <person name="Mardis E.R."/>
            <person name="Wilson R.K."/>
        </authorList>
    </citation>
    <scope>NUCLEOTIDE SEQUENCE [LARGE SCALE GENOMIC DNA]</scope>
    <source>
        <strain evidence="1 2">F0211</strain>
    </source>
</reference>
<dbReference type="Proteomes" id="UP000002973">
    <property type="component" value="Unassembled WGS sequence"/>
</dbReference>
<evidence type="ECO:0000313" key="1">
    <source>
        <dbReference type="EMBL" id="EFU22885.1"/>
    </source>
</evidence>
<dbReference type="EMBL" id="AECT01000008">
    <property type="protein sequence ID" value="EFU22885.1"/>
    <property type="molecule type" value="Genomic_DNA"/>
</dbReference>
<proteinExistence type="predicted"/>
<organism evidence="1 2">
    <name type="scientific">Streptococcus anginosus F0211</name>
    <dbReference type="NCBI Taxonomy" id="706437"/>
    <lineage>
        <taxon>Bacteria</taxon>
        <taxon>Bacillati</taxon>
        <taxon>Bacillota</taxon>
        <taxon>Bacilli</taxon>
        <taxon>Lactobacillales</taxon>
        <taxon>Streptococcaceae</taxon>
        <taxon>Streptococcus</taxon>
        <taxon>Streptococcus anginosus group</taxon>
    </lineage>
</organism>
<sequence length="48" mass="5688">MDFLLCSCLFFIKENFFKLLNDKYSRCKLLCFAMFVGNPKTRTALLDK</sequence>
<name>E6IZQ2_STRAP</name>